<dbReference type="RefSeq" id="WP_085757982.1">
    <property type="nucleotide sequence ID" value="NZ_CP019343.1"/>
</dbReference>
<dbReference type="Gene3D" id="3.90.550.10">
    <property type="entry name" value="Spore Coat Polysaccharide Biosynthesis Protein SpsA, Chain A"/>
    <property type="match status" value="1"/>
</dbReference>
<reference evidence="1 2" key="1">
    <citation type="submission" date="2016-11" db="EMBL/GenBank/DDBJ databases">
        <title>Trade-off between light-utilization and light-protection in marine flavobacteria.</title>
        <authorList>
            <person name="Kumagai Y."/>
        </authorList>
    </citation>
    <scope>NUCLEOTIDE SEQUENCE [LARGE SCALE GENOMIC DNA]</scope>
    <source>
        <strain evidence="1 2">NBRC 107125</strain>
    </source>
</reference>
<organism evidence="1 2">
    <name type="scientific">Oceanicoccus sagamiensis</name>
    <dbReference type="NCBI Taxonomy" id="716816"/>
    <lineage>
        <taxon>Bacteria</taxon>
        <taxon>Pseudomonadati</taxon>
        <taxon>Pseudomonadota</taxon>
        <taxon>Gammaproteobacteria</taxon>
        <taxon>Cellvibrionales</taxon>
        <taxon>Spongiibacteraceae</taxon>
        <taxon>Oceanicoccus</taxon>
    </lineage>
</organism>
<dbReference type="AlphaFoldDB" id="A0A1X9N9K3"/>
<dbReference type="Pfam" id="PF13641">
    <property type="entry name" value="Glyco_tranf_2_3"/>
    <property type="match status" value="1"/>
</dbReference>
<dbReference type="EMBL" id="CP019343">
    <property type="protein sequence ID" value="ARN73861.1"/>
    <property type="molecule type" value="Genomic_DNA"/>
</dbReference>
<evidence type="ECO:0008006" key="3">
    <source>
        <dbReference type="Google" id="ProtNLM"/>
    </source>
</evidence>
<dbReference type="Proteomes" id="UP000193450">
    <property type="component" value="Chromosome"/>
</dbReference>
<keyword evidence="2" id="KW-1185">Reference proteome</keyword>
<accession>A0A1X9N9K3</accession>
<proteinExistence type="predicted"/>
<dbReference type="PANTHER" id="PTHR43179">
    <property type="entry name" value="RHAMNOSYLTRANSFERASE WBBL"/>
    <property type="match status" value="1"/>
</dbReference>
<dbReference type="PANTHER" id="PTHR43179:SF10">
    <property type="entry name" value="GLYCOSYL TRANSFERASE"/>
    <property type="match status" value="1"/>
</dbReference>
<protein>
    <recommendedName>
        <fullName evidence="3">Glycosyl transferase</fullName>
    </recommendedName>
</protein>
<evidence type="ECO:0000313" key="2">
    <source>
        <dbReference type="Proteomes" id="UP000193450"/>
    </source>
</evidence>
<dbReference type="STRING" id="716816.BST96_06875"/>
<evidence type="ECO:0000313" key="1">
    <source>
        <dbReference type="EMBL" id="ARN73861.1"/>
    </source>
</evidence>
<dbReference type="SUPFAM" id="SSF53448">
    <property type="entry name" value="Nucleotide-diphospho-sugar transferases"/>
    <property type="match status" value="1"/>
</dbReference>
<dbReference type="KEGG" id="osg:BST96_06875"/>
<sequence length="274" mass="31190">MTERAISATTVTYFSELELLRILLVSMEVAAAQLHQKTGYAVHYYIVDNSDDEVYFKDLELLCSAFGETGSFELTLIKAPANLGYSGGNNLMIDQLASDYHLIINPDVAMEPDALWRALEYLQQHSNVVMLSPKVVHHRKSCHVIKVYPDCFTLALRYVGRPSLNRFFAKRLARYECPHLQDAADTSIELAGGCFLFLPTDLLKQLGGFDESFFLYFEDYDLSIRARQLGKLAYVPSVKISHAGGDVGRKTLQHHLFFIVSAVKFFQRYGWRLW</sequence>
<dbReference type="OrthoDB" id="9771846at2"/>
<name>A0A1X9N9K3_9GAMM</name>
<dbReference type="InterPro" id="IPR029044">
    <property type="entry name" value="Nucleotide-diphossugar_trans"/>
</dbReference>
<gene>
    <name evidence="1" type="ORF">BST96_06875</name>
</gene>